<comment type="subcellular location">
    <subcellularLocation>
        <location evidence="2">Cytoplasm</location>
        <location evidence="2">Cytoskeleton</location>
        <location evidence="2">Spindle</location>
    </subcellularLocation>
    <subcellularLocation>
        <location evidence="1">Nucleus</location>
    </subcellularLocation>
</comment>
<name>A0A8X6YWR3_9ARAC</name>
<dbReference type="GO" id="GO:0005634">
    <property type="term" value="C:nucleus"/>
    <property type="evidence" value="ECO:0007669"/>
    <property type="project" value="UniProtKB-SubCell"/>
</dbReference>
<evidence type="ECO:0000256" key="1">
    <source>
        <dbReference type="ARBA" id="ARBA00004123"/>
    </source>
</evidence>
<keyword evidence="7" id="KW-0539">Nucleus</keyword>
<evidence type="ECO:0000259" key="9">
    <source>
        <dbReference type="Pfam" id="PF03941"/>
    </source>
</evidence>
<dbReference type="Pfam" id="PF03941">
    <property type="entry name" value="INCENP_ARK-bind"/>
    <property type="match status" value="1"/>
</dbReference>
<feature type="region of interest" description="Disordered" evidence="8">
    <location>
        <begin position="917"/>
        <end position="939"/>
    </location>
</feature>
<dbReference type="PANTHER" id="PTHR13142">
    <property type="entry name" value="INNER CENTROMERE PROTEIN"/>
    <property type="match status" value="1"/>
</dbReference>
<feature type="compositionally biased region" description="Polar residues" evidence="8">
    <location>
        <begin position="796"/>
        <end position="819"/>
    </location>
</feature>
<evidence type="ECO:0000256" key="4">
    <source>
        <dbReference type="ARBA" id="ARBA00022490"/>
    </source>
</evidence>
<evidence type="ECO:0000256" key="3">
    <source>
        <dbReference type="ARBA" id="ARBA00010042"/>
    </source>
</evidence>
<dbReference type="GO" id="GO:0051257">
    <property type="term" value="P:meiotic spindle midzone assembly"/>
    <property type="evidence" value="ECO:0007669"/>
    <property type="project" value="TreeGrafter"/>
</dbReference>
<feature type="compositionally biased region" description="Polar residues" evidence="8">
    <location>
        <begin position="965"/>
        <end position="985"/>
    </location>
</feature>
<keyword evidence="5" id="KW-0159">Chromosome partition</keyword>
<dbReference type="PANTHER" id="PTHR13142:SF1">
    <property type="entry name" value="INNER CENTROMERE PROTEIN"/>
    <property type="match status" value="1"/>
</dbReference>
<keyword evidence="11" id="KW-1185">Reference proteome</keyword>
<comment type="similarity">
    <text evidence="3">Belongs to the INCENP family.</text>
</comment>
<evidence type="ECO:0000256" key="2">
    <source>
        <dbReference type="ARBA" id="ARBA00004186"/>
    </source>
</evidence>
<dbReference type="EMBL" id="BMAV01023535">
    <property type="protein sequence ID" value="GFY79347.1"/>
    <property type="molecule type" value="Genomic_DNA"/>
</dbReference>
<comment type="caution">
    <text evidence="10">The sequence shown here is derived from an EMBL/GenBank/DDBJ whole genome shotgun (WGS) entry which is preliminary data.</text>
</comment>
<evidence type="ECO:0000313" key="10">
    <source>
        <dbReference type="EMBL" id="GFY79347.1"/>
    </source>
</evidence>
<evidence type="ECO:0000256" key="6">
    <source>
        <dbReference type="ARBA" id="ARBA00023212"/>
    </source>
</evidence>
<feature type="region of interest" description="Disordered" evidence="8">
    <location>
        <begin position="952"/>
        <end position="987"/>
    </location>
</feature>
<feature type="compositionally biased region" description="Basic and acidic residues" evidence="8">
    <location>
        <begin position="55"/>
        <end position="65"/>
    </location>
</feature>
<feature type="compositionally biased region" description="Low complexity" evidence="8">
    <location>
        <begin position="75"/>
        <end position="84"/>
    </location>
</feature>
<gene>
    <name evidence="10" type="primary">AVEN_107301_1</name>
    <name evidence="10" type="ORF">TNIN_191531</name>
</gene>
<dbReference type="InterPro" id="IPR005635">
    <property type="entry name" value="Inner_centromere_prot_ARK-bd"/>
</dbReference>
<dbReference type="GO" id="GO:0032133">
    <property type="term" value="C:chromosome passenger complex"/>
    <property type="evidence" value="ECO:0007669"/>
    <property type="project" value="TreeGrafter"/>
</dbReference>
<dbReference type="AlphaFoldDB" id="A0A8X6YWR3"/>
<dbReference type="GO" id="GO:0051310">
    <property type="term" value="P:metaphase chromosome alignment"/>
    <property type="evidence" value="ECO:0007669"/>
    <property type="project" value="TreeGrafter"/>
</dbReference>
<sequence length="1056" mass="119814">MDFLKAIKEKALAIVACKSLKDLEMHFMSEKTKSNLKTLRIPWEESKVHLHSNRNSKENSSKSTDECTPQVTPTSSDSSQNSGSTNVDSGKDNLYQGMCFNTDGLKYCSNFNTSQNTQVHRQNFEECYESSSFENNIKISNVHSVSTSVEISSKSSSVNDSNDVNSEANITYEEYQNVDIMRKIETNNEDRISKETVTVSTLIKTSFTKFSSENTFEKVHDNVANDSVNPNCENEDCNPSSIATLQSNDVNLLAEENFNNDGSHLNKPNVKGISSFIPVKDPKIGYGNISDTETIKTGVDVSDSTCNKKLMQIKNFESKKRLLQKPASLKRASEKIKTFKISSNAENSNIHESEGENFNGSREGRSGLSPMDPKLAIPHNLLSGNNEDSEMHSAQDISVVPQITIPEGSSTKYKSNNLDSVCFSESNSYTNSNETVNSHNEKNSTEIDIMNLHSKKKQESRKTKMSNVLTVPGTESFNAPSMNQKCNEYRFKNTYLHKSHLTAKTGYNLRSHESRKIGIPSTLSESSKNLLLKKNAEEKKKLREQRMKLTQERRERLEKERREKLRRSESRRIRRFKQHEDVLKRKKVDPKQKAVCEKINTTEKSSKGSLKVISAPQASETARDRTYLIESNLNDLSNVTEDVHDRSNNDDLNSLLAHDKKLFMRQSVVLTNIAETWPSELLQNVIHMDFEDKNDQNCRLENNSLNETNNIKISNKSKKNPLGVLSPKRNQKKRHIRSTRKISVSPNDSKDFEKNDGKIKKKLKTSENNGRLKSLSKQESNPSSTTQSDQNEDNDINVNISSESNNKTHTNDSLISNSKQQHENEKNKIASIDISADLLKDPKLSMTPRVSLKKLSKCNSKFLQHLNYSTPKLYYTTSSEEIIRSDPKLSVLKPGVVLKDISNINSKSTRHFKNKNLEGNIKKRTRGLKRESQHTSSYTKLKKKPIIINSMSIKAQKESKRKNQSSDVSSYEISDTSNNSFNNNVTKHKKIPPWASGIYLKKLLLKQYYESPDTDEIFGDYRNQKAIDLADIFTTDKSLYHKRTSSANWSNDESPN</sequence>
<feature type="region of interest" description="Disordered" evidence="8">
    <location>
        <begin position="712"/>
        <end position="826"/>
    </location>
</feature>
<protein>
    <submittedName>
        <fullName evidence="10">INCENP_ARK-bind domain-containing protein</fullName>
    </submittedName>
</protein>
<feature type="region of interest" description="Disordered" evidence="8">
    <location>
        <begin position="345"/>
        <end position="367"/>
    </location>
</feature>
<accession>A0A8X6YWR3</accession>
<feature type="compositionally biased region" description="Polar residues" evidence="8">
    <location>
        <begin position="766"/>
        <end position="789"/>
    </location>
</feature>
<proteinExistence type="inferred from homology"/>
<dbReference type="GO" id="GO:1990385">
    <property type="term" value="C:meiotic spindle midzone"/>
    <property type="evidence" value="ECO:0007669"/>
    <property type="project" value="TreeGrafter"/>
</dbReference>
<evidence type="ECO:0000256" key="5">
    <source>
        <dbReference type="ARBA" id="ARBA00022829"/>
    </source>
</evidence>
<reference evidence="10" key="1">
    <citation type="submission" date="2020-08" db="EMBL/GenBank/DDBJ databases">
        <title>Multicomponent nature underlies the extraordinary mechanical properties of spider dragline silk.</title>
        <authorList>
            <person name="Kono N."/>
            <person name="Nakamura H."/>
            <person name="Mori M."/>
            <person name="Yoshida Y."/>
            <person name="Ohtoshi R."/>
            <person name="Malay A.D."/>
            <person name="Moran D.A.P."/>
            <person name="Tomita M."/>
            <person name="Numata K."/>
            <person name="Arakawa K."/>
        </authorList>
    </citation>
    <scope>NUCLEOTIDE SEQUENCE</scope>
</reference>
<keyword evidence="6" id="KW-0206">Cytoskeleton</keyword>
<dbReference type="GO" id="GO:0000776">
    <property type="term" value="C:kinetochore"/>
    <property type="evidence" value="ECO:0007669"/>
    <property type="project" value="TreeGrafter"/>
</dbReference>
<feature type="compositionally biased region" description="Basic and acidic residues" evidence="8">
    <location>
        <begin position="748"/>
        <end position="758"/>
    </location>
</feature>
<feature type="region of interest" description="Disordered" evidence="8">
    <location>
        <begin position="48"/>
        <end position="89"/>
    </location>
</feature>
<dbReference type="GO" id="GO:0030496">
    <property type="term" value="C:midbody"/>
    <property type="evidence" value="ECO:0007669"/>
    <property type="project" value="TreeGrafter"/>
</dbReference>
<evidence type="ECO:0000256" key="8">
    <source>
        <dbReference type="SAM" id="MobiDB-lite"/>
    </source>
</evidence>
<evidence type="ECO:0000313" key="11">
    <source>
        <dbReference type="Proteomes" id="UP000886998"/>
    </source>
</evidence>
<feature type="compositionally biased region" description="Basic residues" evidence="8">
    <location>
        <begin position="729"/>
        <end position="740"/>
    </location>
</feature>
<dbReference type="Proteomes" id="UP000886998">
    <property type="component" value="Unassembled WGS sequence"/>
</dbReference>
<evidence type="ECO:0000256" key="7">
    <source>
        <dbReference type="ARBA" id="ARBA00023242"/>
    </source>
</evidence>
<keyword evidence="4" id="KW-0963">Cytoplasm</keyword>
<dbReference type="Gene3D" id="6.10.250.2990">
    <property type="match status" value="1"/>
</dbReference>
<organism evidence="10 11">
    <name type="scientific">Trichonephila inaurata madagascariensis</name>
    <dbReference type="NCBI Taxonomy" id="2747483"/>
    <lineage>
        <taxon>Eukaryota</taxon>
        <taxon>Metazoa</taxon>
        <taxon>Ecdysozoa</taxon>
        <taxon>Arthropoda</taxon>
        <taxon>Chelicerata</taxon>
        <taxon>Arachnida</taxon>
        <taxon>Araneae</taxon>
        <taxon>Araneomorphae</taxon>
        <taxon>Entelegynae</taxon>
        <taxon>Araneoidea</taxon>
        <taxon>Nephilidae</taxon>
        <taxon>Trichonephila</taxon>
        <taxon>Trichonephila inaurata</taxon>
    </lineage>
</organism>
<feature type="region of interest" description="Disordered" evidence="8">
    <location>
        <begin position="536"/>
        <end position="570"/>
    </location>
</feature>
<dbReference type="OrthoDB" id="6437904at2759"/>
<feature type="domain" description="Inner centromere protein ARK-binding" evidence="9">
    <location>
        <begin position="974"/>
        <end position="1033"/>
    </location>
</feature>
<dbReference type="GO" id="GO:0000281">
    <property type="term" value="P:mitotic cytokinesis"/>
    <property type="evidence" value="ECO:0007669"/>
    <property type="project" value="TreeGrafter"/>
</dbReference>